<feature type="domain" description="Zn(2)-C6 fungal-type" evidence="7">
    <location>
        <begin position="25"/>
        <end position="54"/>
    </location>
</feature>
<dbReference type="Gene3D" id="4.10.240.10">
    <property type="entry name" value="Zn(2)-C6 fungal-type DNA-binding domain"/>
    <property type="match status" value="1"/>
</dbReference>
<reference evidence="8 9" key="1">
    <citation type="journal article" date="2012" name="Eukaryot. Cell">
        <title>Draft genome sequence of Wickerhamomyces ciferrii NRRL Y-1031 F-60-10.</title>
        <authorList>
            <person name="Schneider J."/>
            <person name="Andrea H."/>
            <person name="Blom J."/>
            <person name="Jaenicke S."/>
            <person name="Ruckert C."/>
            <person name="Schorsch C."/>
            <person name="Szczepanowski R."/>
            <person name="Farwick M."/>
            <person name="Goesmann A."/>
            <person name="Puhler A."/>
            <person name="Schaffer S."/>
            <person name="Tauch A."/>
            <person name="Kohler T."/>
            <person name="Brinkrolf K."/>
        </authorList>
    </citation>
    <scope>NUCLEOTIDE SEQUENCE [LARGE SCALE GENOMIC DNA]</scope>
    <source>
        <strain evidence="9">ATCC 14091 / BCRC 22168 / CBS 111 / JCM 3599 / NBRC 0793 / NRRL Y-1031 F-60-10</strain>
    </source>
</reference>
<dbReference type="PANTHER" id="PTHR46910">
    <property type="entry name" value="TRANSCRIPTION FACTOR PDR1"/>
    <property type="match status" value="1"/>
</dbReference>
<dbReference type="GO" id="GO:0000981">
    <property type="term" value="F:DNA-binding transcription factor activity, RNA polymerase II-specific"/>
    <property type="evidence" value="ECO:0007669"/>
    <property type="project" value="InterPro"/>
</dbReference>
<dbReference type="GO" id="GO:0003677">
    <property type="term" value="F:DNA binding"/>
    <property type="evidence" value="ECO:0007669"/>
    <property type="project" value="UniProtKB-KW"/>
</dbReference>
<keyword evidence="3" id="KW-0862">Zinc</keyword>
<keyword evidence="9" id="KW-1185">Reference proteome</keyword>
<dbReference type="CDD" id="cd00067">
    <property type="entry name" value="GAL4"/>
    <property type="match status" value="1"/>
</dbReference>
<keyword evidence="6" id="KW-0175">Coiled coil</keyword>
<name>K0KRC6_WICCF</name>
<dbReference type="STRING" id="1206466.K0KRC6"/>
<dbReference type="Proteomes" id="UP000009328">
    <property type="component" value="Unassembled WGS sequence"/>
</dbReference>
<evidence type="ECO:0000256" key="4">
    <source>
        <dbReference type="ARBA" id="ARBA00023125"/>
    </source>
</evidence>
<dbReference type="SMART" id="SM00066">
    <property type="entry name" value="GAL4"/>
    <property type="match status" value="1"/>
</dbReference>
<dbReference type="InParanoid" id="K0KRC6"/>
<dbReference type="InterPro" id="IPR050987">
    <property type="entry name" value="AtrR-like"/>
</dbReference>
<evidence type="ECO:0000256" key="5">
    <source>
        <dbReference type="ARBA" id="ARBA00023242"/>
    </source>
</evidence>
<protein>
    <submittedName>
        <fullName evidence="8">Transcriptional regulatory protein</fullName>
    </submittedName>
</protein>
<accession>K0KRC6</accession>
<dbReference type="Pfam" id="PF00172">
    <property type="entry name" value="Zn_clus"/>
    <property type="match status" value="1"/>
</dbReference>
<dbReference type="FunCoup" id="K0KRC6">
    <property type="interactions" value="196"/>
</dbReference>
<evidence type="ECO:0000256" key="2">
    <source>
        <dbReference type="ARBA" id="ARBA00022723"/>
    </source>
</evidence>
<dbReference type="CDD" id="cd12148">
    <property type="entry name" value="fungal_TF_MHR"/>
    <property type="match status" value="1"/>
</dbReference>
<dbReference type="AlphaFoldDB" id="K0KRC6"/>
<gene>
    <name evidence="8" type="ORF">BN7_4196</name>
</gene>
<dbReference type="EMBL" id="CAIF01000148">
    <property type="protein sequence ID" value="CCH44627.1"/>
    <property type="molecule type" value="Genomic_DNA"/>
</dbReference>
<evidence type="ECO:0000256" key="6">
    <source>
        <dbReference type="SAM" id="Coils"/>
    </source>
</evidence>
<dbReference type="GO" id="GO:0045944">
    <property type="term" value="P:positive regulation of transcription by RNA polymerase II"/>
    <property type="evidence" value="ECO:0007669"/>
    <property type="project" value="UniProtKB-ARBA"/>
</dbReference>
<dbReference type="Pfam" id="PF04082">
    <property type="entry name" value="Fungal_trans"/>
    <property type="match status" value="1"/>
</dbReference>
<dbReference type="GO" id="GO:0005634">
    <property type="term" value="C:nucleus"/>
    <property type="evidence" value="ECO:0007669"/>
    <property type="project" value="UniProtKB-SubCell"/>
</dbReference>
<dbReference type="InterPro" id="IPR036864">
    <property type="entry name" value="Zn2-C6_fun-type_DNA-bd_sf"/>
</dbReference>
<evidence type="ECO:0000313" key="9">
    <source>
        <dbReference type="Proteomes" id="UP000009328"/>
    </source>
</evidence>
<dbReference type="PROSITE" id="PS50048">
    <property type="entry name" value="ZN2_CY6_FUNGAL_2"/>
    <property type="match status" value="1"/>
</dbReference>
<proteinExistence type="predicted"/>
<dbReference type="InterPro" id="IPR001138">
    <property type="entry name" value="Zn2Cys6_DnaBD"/>
</dbReference>
<keyword evidence="5" id="KW-0539">Nucleus</keyword>
<dbReference type="GO" id="GO:0006351">
    <property type="term" value="P:DNA-templated transcription"/>
    <property type="evidence" value="ECO:0007669"/>
    <property type="project" value="InterPro"/>
</dbReference>
<comment type="subcellular location">
    <subcellularLocation>
        <location evidence="1">Nucleus</location>
    </subcellularLocation>
</comment>
<sequence>MPPHKKNGVSSSTGKSTKVKRVNNACQTCRKKKIKCNGENPCISCINYNVECYYTTKANNKPPGSNIDFSKARALKKKALELAQKLTNYEESERQPESFETISKQIDSLNNILGHRAKPNTPEEEVIKYSRETKYHSQCRKGKFWEFMNGERVVDPIFGLHNTISIFSIGGRNWILSRLQNFEKEYDIKDKFYQDKFIQIFNNSALAANKVMGNDVALWSETLSSNEWFQIIHTELDFNAIKQIVISMNDNELAIRHFTTKEKLLQIVERLSSDIELIDLEYFPLICLLLKFKKQHINNPKDTLPKIKVSRLIKFGIRLFQRLMFSFEGGYNSLKGLVQLMEYLESPYIASFPSTILKCALDFAKKDGLHSMEYYVGHTEADSNERRKVFWKLFVMDKWNYLADGRDIRIVHSQVSTFLPSKIHNVMVKFDSNIFNYETLTNYLSYYEIEISKIVSKMYLKVFNTGDYEYSKPYVLEILAELEKLQLAIIPQFRPGSSIELLDDYKINESERQKLHMKALHLHLFYYLTLNFLLRNTLDALDNVYQNRVLNNDLKIFEIFFAFGTLSESYKLSYVKFTMSSACYLIYSYIKNPYDANFANKLLEFILKYSSIIYSYSIKNGDYDHWEMVNSMLNSMILPCVDIFELIKSQRVKDSDTNFDLINEIQNFRHQVKQFEELMNKESDQHQALMEQILSVNMSDVDSFFRSDNLNNESFYDFLI</sequence>
<dbReference type="SUPFAM" id="SSF57701">
    <property type="entry name" value="Zn2/Cys6 DNA-binding domain"/>
    <property type="match status" value="1"/>
</dbReference>
<dbReference type="PROSITE" id="PS00463">
    <property type="entry name" value="ZN2_CY6_FUNGAL_1"/>
    <property type="match status" value="1"/>
</dbReference>
<feature type="coiled-coil region" evidence="6">
    <location>
        <begin position="665"/>
        <end position="692"/>
    </location>
</feature>
<keyword evidence="2" id="KW-0479">Metal-binding</keyword>
<evidence type="ECO:0000256" key="3">
    <source>
        <dbReference type="ARBA" id="ARBA00022833"/>
    </source>
</evidence>
<dbReference type="HOGENOM" id="CLU_380913_0_0_1"/>
<dbReference type="eggNOG" id="ENOG502RYRF">
    <property type="taxonomic scope" value="Eukaryota"/>
</dbReference>
<evidence type="ECO:0000256" key="1">
    <source>
        <dbReference type="ARBA" id="ARBA00004123"/>
    </source>
</evidence>
<evidence type="ECO:0000259" key="7">
    <source>
        <dbReference type="PROSITE" id="PS50048"/>
    </source>
</evidence>
<dbReference type="PANTHER" id="PTHR46910:SF3">
    <property type="entry name" value="HALOTOLERANCE PROTEIN 9-RELATED"/>
    <property type="match status" value="1"/>
</dbReference>
<organism evidence="8 9">
    <name type="scientific">Wickerhamomyces ciferrii (strain ATCC 14091 / BCRC 22168 / CBS 111 / JCM 3599 / NBRC 0793 / NRRL Y-1031 F-60-10)</name>
    <name type="common">Yeast</name>
    <name type="synonym">Pichia ciferrii</name>
    <dbReference type="NCBI Taxonomy" id="1206466"/>
    <lineage>
        <taxon>Eukaryota</taxon>
        <taxon>Fungi</taxon>
        <taxon>Dikarya</taxon>
        <taxon>Ascomycota</taxon>
        <taxon>Saccharomycotina</taxon>
        <taxon>Saccharomycetes</taxon>
        <taxon>Phaffomycetales</taxon>
        <taxon>Wickerhamomycetaceae</taxon>
        <taxon>Wickerhamomyces</taxon>
    </lineage>
</organism>
<evidence type="ECO:0000313" key="8">
    <source>
        <dbReference type="EMBL" id="CCH44627.1"/>
    </source>
</evidence>
<dbReference type="GO" id="GO:0008270">
    <property type="term" value="F:zinc ion binding"/>
    <property type="evidence" value="ECO:0007669"/>
    <property type="project" value="InterPro"/>
</dbReference>
<comment type="caution">
    <text evidence="8">The sequence shown here is derived from an EMBL/GenBank/DDBJ whole genome shotgun (WGS) entry which is preliminary data.</text>
</comment>
<keyword evidence="4" id="KW-0238">DNA-binding</keyword>
<dbReference type="InterPro" id="IPR007219">
    <property type="entry name" value="XnlR_reg_dom"/>
</dbReference>